<name>A0A5R1Z235_SALEN</name>
<keyword evidence="1" id="KW-0032">Aminotransferase</keyword>
<dbReference type="EMBL" id="PYKJ01000088">
    <property type="protein sequence ID" value="TGC99379.1"/>
    <property type="molecule type" value="Genomic_DNA"/>
</dbReference>
<keyword evidence="1" id="KW-0808">Transferase</keyword>
<protein>
    <submittedName>
        <fullName evidence="1">Aspartate aminotransferase family protein</fullName>
    </submittedName>
</protein>
<feature type="non-terminal residue" evidence="1">
    <location>
        <position position="1"/>
    </location>
</feature>
<dbReference type="AlphaFoldDB" id="A0A5R1Z235"/>
<reference evidence="1 2" key="1">
    <citation type="submission" date="2018-03" db="EMBL/GenBank/DDBJ databases">
        <title>Non-Typhoidal Salmonella genome sequencing and assembly.</title>
        <authorList>
            <person name="Matchawe C."/>
        </authorList>
    </citation>
    <scope>NUCLEOTIDE SEQUENCE [LARGE SCALE GENOMIC DNA]</scope>
    <source>
        <strain evidence="1 2">20dea</strain>
    </source>
</reference>
<comment type="caution">
    <text evidence="1">The sequence shown here is derived from an EMBL/GenBank/DDBJ whole genome shotgun (WGS) entry which is preliminary data.</text>
</comment>
<evidence type="ECO:0000313" key="1">
    <source>
        <dbReference type="EMBL" id="TGC99379.1"/>
    </source>
</evidence>
<organism evidence="1 2">
    <name type="scientific">Salmonella enteritidis</name>
    <dbReference type="NCBI Taxonomy" id="149539"/>
    <lineage>
        <taxon>Bacteria</taxon>
        <taxon>Pseudomonadati</taxon>
        <taxon>Pseudomonadota</taxon>
        <taxon>Gammaproteobacteria</taxon>
        <taxon>Enterobacterales</taxon>
        <taxon>Enterobacteriaceae</taxon>
        <taxon>Salmonella</taxon>
    </lineage>
</organism>
<dbReference type="GO" id="GO:0008483">
    <property type="term" value="F:transaminase activity"/>
    <property type="evidence" value="ECO:0007669"/>
    <property type="project" value="UniProtKB-KW"/>
</dbReference>
<accession>A0A5R1Z235</accession>
<dbReference type="Proteomes" id="UP000297537">
    <property type="component" value="Unassembled WGS sequence"/>
</dbReference>
<proteinExistence type="predicted"/>
<gene>
    <name evidence="1" type="ORF">C9F08_03650</name>
</gene>
<sequence length="41" mass="3994">AGGDVAPFAPALTVSDEAIATGLERFALACERLQTGGASCG</sequence>
<evidence type="ECO:0000313" key="2">
    <source>
        <dbReference type="Proteomes" id="UP000297537"/>
    </source>
</evidence>